<reference evidence="4 5" key="1">
    <citation type="journal article" date="2014" name="Am. J. Bot.">
        <title>Genome assembly and annotation for red clover (Trifolium pratense; Fabaceae).</title>
        <authorList>
            <person name="Istvanek J."/>
            <person name="Jaros M."/>
            <person name="Krenek A."/>
            <person name="Repkova J."/>
        </authorList>
    </citation>
    <scope>NUCLEOTIDE SEQUENCE [LARGE SCALE GENOMIC DNA]</scope>
    <source>
        <strain evidence="5">cv. Tatra</strain>
        <tissue evidence="4">Young leaves</tissue>
    </source>
</reference>
<sequence>MLTANPEILKFSLEKRIIPRFESLSRFLKTDKDAIVCLIRQWYSFDPISYDHAVANINLMTDFGVCDSAIATLVQTRSSIFGSTDFIKTLEEIKGLGFRPSTTTFGIALTAKGLGVKLWDEKVNAFKKWGWSDEDVLKAFRQKPQCMLVSVDKINLVMSFWVNQLGWDAMAIAKTPHILSLGLEKKIIPRAAVVQYLLSK</sequence>
<dbReference type="AlphaFoldDB" id="A0A2K3M038"/>
<name>A0A2K3M038_TRIPR</name>
<dbReference type="Gene3D" id="1.25.70.10">
    <property type="entry name" value="Transcription termination factor 3, mitochondrial"/>
    <property type="match status" value="1"/>
</dbReference>
<feature type="non-terminal residue" evidence="4">
    <location>
        <position position="200"/>
    </location>
</feature>
<dbReference type="STRING" id="57577.A0A2K3M038"/>
<reference evidence="4 5" key="2">
    <citation type="journal article" date="2017" name="Front. Plant Sci.">
        <title>Gene Classification and Mining of Molecular Markers Useful in Red Clover (Trifolium pratense) Breeding.</title>
        <authorList>
            <person name="Istvanek J."/>
            <person name="Dluhosova J."/>
            <person name="Dluhos P."/>
            <person name="Patkova L."/>
            <person name="Nedelnik J."/>
            <person name="Repkova J."/>
        </authorList>
    </citation>
    <scope>NUCLEOTIDE SEQUENCE [LARGE SCALE GENOMIC DNA]</scope>
    <source>
        <strain evidence="5">cv. Tatra</strain>
        <tissue evidence="4">Young leaves</tissue>
    </source>
</reference>
<dbReference type="InterPro" id="IPR003690">
    <property type="entry name" value="MTERF"/>
</dbReference>
<evidence type="ECO:0000313" key="4">
    <source>
        <dbReference type="EMBL" id="PNX84160.1"/>
    </source>
</evidence>
<keyword evidence="2" id="KW-0804">Transcription</keyword>
<dbReference type="GO" id="GO:0003676">
    <property type="term" value="F:nucleic acid binding"/>
    <property type="evidence" value="ECO:0007669"/>
    <property type="project" value="InterPro"/>
</dbReference>
<gene>
    <name evidence="4" type="ORF">L195_g040214</name>
</gene>
<accession>A0A2K3M038</accession>
<dbReference type="InterPro" id="IPR038538">
    <property type="entry name" value="MTERF_sf"/>
</dbReference>
<comment type="caution">
    <text evidence="4">The sequence shown here is derived from an EMBL/GenBank/DDBJ whole genome shotgun (WGS) entry which is preliminary data.</text>
</comment>
<dbReference type="ExpressionAtlas" id="A0A2K3M038">
    <property type="expression patterns" value="baseline"/>
</dbReference>
<keyword evidence="2" id="KW-0806">Transcription termination</keyword>
<dbReference type="Proteomes" id="UP000236291">
    <property type="component" value="Unassembled WGS sequence"/>
</dbReference>
<evidence type="ECO:0000256" key="2">
    <source>
        <dbReference type="ARBA" id="ARBA00022472"/>
    </source>
</evidence>
<dbReference type="Pfam" id="PF02536">
    <property type="entry name" value="mTERF"/>
    <property type="match status" value="1"/>
</dbReference>
<evidence type="ECO:0000256" key="3">
    <source>
        <dbReference type="ARBA" id="ARBA00022946"/>
    </source>
</evidence>
<comment type="similarity">
    <text evidence="1">Belongs to the mTERF family.</text>
</comment>
<dbReference type="SMART" id="SM00733">
    <property type="entry name" value="Mterf"/>
    <property type="match status" value="3"/>
</dbReference>
<dbReference type="GO" id="GO:0006353">
    <property type="term" value="P:DNA-templated transcription termination"/>
    <property type="evidence" value="ECO:0007669"/>
    <property type="project" value="UniProtKB-KW"/>
</dbReference>
<organism evidence="4 5">
    <name type="scientific">Trifolium pratense</name>
    <name type="common">Red clover</name>
    <dbReference type="NCBI Taxonomy" id="57577"/>
    <lineage>
        <taxon>Eukaryota</taxon>
        <taxon>Viridiplantae</taxon>
        <taxon>Streptophyta</taxon>
        <taxon>Embryophyta</taxon>
        <taxon>Tracheophyta</taxon>
        <taxon>Spermatophyta</taxon>
        <taxon>Magnoliopsida</taxon>
        <taxon>eudicotyledons</taxon>
        <taxon>Gunneridae</taxon>
        <taxon>Pentapetalae</taxon>
        <taxon>rosids</taxon>
        <taxon>fabids</taxon>
        <taxon>Fabales</taxon>
        <taxon>Fabaceae</taxon>
        <taxon>Papilionoideae</taxon>
        <taxon>50 kb inversion clade</taxon>
        <taxon>NPAAA clade</taxon>
        <taxon>Hologalegina</taxon>
        <taxon>IRL clade</taxon>
        <taxon>Trifolieae</taxon>
        <taxon>Trifolium</taxon>
    </lineage>
</organism>
<dbReference type="PANTHER" id="PTHR13068">
    <property type="entry name" value="CGI-12 PROTEIN-RELATED"/>
    <property type="match status" value="1"/>
</dbReference>
<protein>
    <submittedName>
        <fullName evidence="4">mTERF protein</fullName>
    </submittedName>
</protein>
<proteinExistence type="inferred from homology"/>
<keyword evidence="3" id="KW-0809">Transit peptide</keyword>
<dbReference type="EMBL" id="ASHM01045725">
    <property type="protein sequence ID" value="PNX84160.1"/>
    <property type="molecule type" value="Genomic_DNA"/>
</dbReference>
<keyword evidence="2" id="KW-0805">Transcription regulation</keyword>
<dbReference type="PANTHER" id="PTHR13068:SF91">
    <property type="entry name" value="TRANSCRIPTION TERMINATION FACTOR FAMILY PROTEIN"/>
    <property type="match status" value="1"/>
</dbReference>
<evidence type="ECO:0000313" key="5">
    <source>
        <dbReference type="Proteomes" id="UP000236291"/>
    </source>
</evidence>
<evidence type="ECO:0000256" key="1">
    <source>
        <dbReference type="ARBA" id="ARBA00007692"/>
    </source>
</evidence>